<keyword evidence="2" id="KW-0472">Membrane</keyword>
<dbReference type="OrthoDB" id="8604580at2"/>
<name>A0A3A1YQ29_9BURK</name>
<feature type="compositionally biased region" description="Basic and acidic residues" evidence="1">
    <location>
        <begin position="49"/>
        <end position="66"/>
    </location>
</feature>
<gene>
    <name evidence="3" type="ORF">CJO09_01190</name>
    <name evidence="4" type="ORF">CJP73_14695</name>
</gene>
<dbReference type="RefSeq" id="WP_114421936.1">
    <property type="nucleotide sequence ID" value="NZ_CP170494.1"/>
</dbReference>
<organism evidence="4 5">
    <name type="scientific">Neopusillimonas maritima</name>
    <dbReference type="NCBI Taxonomy" id="2026239"/>
    <lineage>
        <taxon>Bacteria</taxon>
        <taxon>Pseudomonadati</taxon>
        <taxon>Pseudomonadota</taxon>
        <taxon>Betaproteobacteria</taxon>
        <taxon>Burkholderiales</taxon>
        <taxon>Alcaligenaceae</taxon>
        <taxon>Neopusillimonas</taxon>
    </lineage>
</organism>
<dbReference type="EMBL" id="NQYH01000017">
    <property type="protein sequence ID" value="RIY39359.1"/>
    <property type="molecule type" value="Genomic_DNA"/>
</dbReference>
<evidence type="ECO:0000313" key="3">
    <source>
        <dbReference type="EMBL" id="RII83886.1"/>
    </source>
</evidence>
<keyword evidence="2" id="KW-0812">Transmembrane</keyword>
<protein>
    <submittedName>
        <fullName evidence="4">CcoQ/FixQ family Cbb3-type cytochrome c oxidase assembly chaperone</fullName>
    </submittedName>
</protein>
<evidence type="ECO:0000313" key="4">
    <source>
        <dbReference type="EMBL" id="RIY39359.1"/>
    </source>
</evidence>
<sequence>MGIVNGIVTLVALVTFLAIVVWAFSKGRKKANKDASMLPFMQPDEDNLSNDKKKTPGTQEKGDSHD</sequence>
<keyword evidence="2" id="KW-1133">Transmembrane helix</keyword>
<feature type="region of interest" description="Disordered" evidence="1">
    <location>
        <begin position="28"/>
        <end position="66"/>
    </location>
</feature>
<accession>A0A3A1YQ29</accession>
<dbReference type="Proteomes" id="UP000266483">
    <property type="component" value="Unassembled WGS sequence"/>
</dbReference>
<dbReference type="Pfam" id="PF05545">
    <property type="entry name" value="FixQ"/>
    <property type="match status" value="1"/>
</dbReference>
<evidence type="ECO:0000313" key="5">
    <source>
        <dbReference type="Proteomes" id="UP000266206"/>
    </source>
</evidence>
<proteinExistence type="predicted"/>
<evidence type="ECO:0000256" key="2">
    <source>
        <dbReference type="SAM" id="Phobius"/>
    </source>
</evidence>
<evidence type="ECO:0000256" key="1">
    <source>
        <dbReference type="SAM" id="MobiDB-lite"/>
    </source>
</evidence>
<comment type="caution">
    <text evidence="4">The sequence shown here is derived from an EMBL/GenBank/DDBJ whole genome shotgun (WGS) entry which is preliminary data.</text>
</comment>
<dbReference type="CDD" id="cd01324">
    <property type="entry name" value="cbb3_Oxidase_CcoQ"/>
    <property type="match status" value="1"/>
</dbReference>
<dbReference type="EMBL" id="NQOU01000001">
    <property type="protein sequence ID" value="RII83886.1"/>
    <property type="molecule type" value="Genomic_DNA"/>
</dbReference>
<keyword evidence="6" id="KW-1185">Reference proteome</keyword>
<dbReference type="AlphaFoldDB" id="A0A3A1YQ29"/>
<dbReference type="InterPro" id="IPR008621">
    <property type="entry name" value="Cbb3-typ_cyt_oxidase_comp"/>
</dbReference>
<dbReference type="Proteomes" id="UP000266206">
    <property type="component" value="Unassembled WGS sequence"/>
</dbReference>
<feature type="transmembrane region" description="Helical" evidence="2">
    <location>
        <begin position="6"/>
        <end position="24"/>
    </location>
</feature>
<evidence type="ECO:0000313" key="6">
    <source>
        <dbReference type="Proteomes" id="UP000266483"/>
    </source>
</evidence>
<reference evidence="5 6" key="1">
    <citation type="submission" date="2017-08" db="EMBL/GenBank/DDBJ databases">
        <title>Pusillimonas indicus sp. nov., a member of the family Alcaligenaceae isolated from surface seawater.</title>
        <authorList>
            <person name="Li J."/>
        </authorList>
    </citation>
    <scope>NUCLEOTIDE SEQUENCE [LARGE SCALE GENOMIC DNA]</scope>
    <source>
        <strain evidence="3 6">17-4A</strain>
        <strain evidence="4 5">L52-1-41</strain>
    </source>
</reference>